<dbReference type="WBParaSite" id="ACRNAN_Path_337.g1294.t1">
    <property type="protein sequence ID" value="ACRNAN_Path_337.g1294.t1"/>
    <property type="gene ID" value="ACRNAN_Path_337.g1294"/>
</dbReference>
<dbReference type="AlphaFoldDB" id="A0A914C5I9"/>
<organism evidence="1 2">
    <name type="scientific">Acrobeloides nanus</name>
    <dbReference type="NCBI Taxonomy" id="290746"/>
    <lineage>
        <taxon>Eukaryota</taxon>
        <taxon>Metazoa</taxon>
        <taxon>Ecdysozoa</taxon>
        <taxon>Nematoda</taxon>
        <taxon>Chromadorea</taxon>
        <taxon>Rhabditida</taxon>
        <taxon>Tylenchina</taxon>
        <taxon>Cephalobomorpha</taxon>
        <taxon>Cephaloboidea</taxon>
        <taxon>Cephalobidae</taxon>
        <taxon>Acrobeloides</taxon>
    </lineage>
</organism>
<sequence>MSPRSRLNAVKPLEHYVEPSEISTLEVTSSSLTAKKIWNINLSADVATIADPIRFKNAIKGDAVYNLLTNTKIVGRPEL</sequence>
<dbReference type="Proteomes" id="UP000887540">
    <property type="component" value="Unplaced"/>
</dbReference>
<name>A0A914C5I9_9BILA</name>
<keyword evidence="1" id="KW-1185">Reference proteome</keyword>
<accession>A0A914C5I9</accession>
<evidence type="ECO:0000313" key="2">
    <source>
        <dbReference type="WBParaSite" id="ACRNAN_Path_337.g1294.t1"/>
    </source>
</evidence>
<protein>
    <submittedName>
        <fullName evidence="2">Uncharacterized protein</fullName>
    </submittedName>
</protein>
<reference evidence="2" key="1">
    <citation type="submission" date="2022-11" db="UniProtKB">
        <authorList>
            <consortium name="WormBaseParasite"/>
        </authorList>
    </citation>
    <scope>IDENTIFICATION</scope>
</reference>
<proteinExistence type="predicted"/>
<evidence type="ECO:0000313" key="1">
    <source>
        <dbReference type="Proteomes" id="UP000887540"/>
    </source>
</evidence>